<sequence length="60" mass="6621">SLTRNLSIGNTISLIRQALLKTDKTKDVEVVGVNTTRTGYMVRCKDERSAATAKTHTGWL</sequence>
<comment type="caution">
    <text evidence="1">The sequence shown here is derived from an EMBL/GenBank/DDBJ whole genome shotgun (WGS) entry which is preliminary data.</text>
</comment>
<gene>
    <name evidence="1" type="ORF">A1O9_12946</name>
</gene>
<keyword evidence="2" id="KW-1185">Reference proteome</keyword>
<dbReference type="STRING" id="1182545.A0A072NUE2"/>
<dbReference type="EMBL" id="AMGV01000035">
    <property type="protein sequence ID" value="KEF50992.1"/>
    <property type="molecule type" value="Genomic_DNA"/>
</dbReference>
<dbReference type="RefSeq" id="XP_013253582.1">
    <property type="nucleotide sequence ID" value="XM_013398128.1"/>
</dbReference>
<feature type="non-terminal residue" evidence="1">
    <location>
        <position position="1"/>
    </location>
</feature>
<dbReference type="HOGENOM" id="CLU_2948038_0_0_1"/>
<name>A0A072NUE2_9EURO</name>
<dbReference type="VEuPathDB" id="FungiDB:A1O9_12946"/>
<dbReference type="GeneID" id="25287840"/>
<proteinExistence type="predicted"/>
<organism evidence="1 2">
    <name type="scientific">Exophiala aquamarina CBS 119918</name>
    <dbReference type="NCBI Taxonomy" id="1182545"/>
    <lineage>
        <taxon>Eukaryota</taxon>
        <taxon>Fungi</taxon>
        <taxon>Dikarya</taxon>
        <taxon>Ascomycota</taxon>
        <taxon>Pezizomycotina</taxon>
        <taxon>Eurotiomycetes</taxon>
        <taxon>Chaetothyriomycetidae</taxon>
        <taxon>Chaetothyriales</taxon>
        <taxon>Herpotrichiellaceae</taxon>
        <taxon>Exophiala</taxon>
    </lineage>
</organism>
<dbReference type="AlphaFoldDB" id="A0A072NUE2"/>
<accession>A0A072NUE2</accession>
<evidence type="ECO:0000313" key="1">
    <source>
        <dbReference type="EMBL" id="KEF50992.1"/>
    </source>
</evidence>
<reference evidence="1 2" key="1">
    <citation type="submission" date="2013-03" db="EMBL/GenBank/DDBJ databases">
        <title>The Genome Sequence of Exophiala aquamarina CBS 119918.</title>
        <authorList>
            <consortium name="The Broad Institute Genomics Platform"/>
            <person name="Cuomo C."/>
            <person name="de Hoog S."/>
            <person name="Gorbushina A."/>
            <person name="Walker B."/>
            <person name="Young S.K."/>
            <person name="Zeng Q."/>
            <person name="Gargeya S."/>
            <person name="Fitzgerald M."/>
            <person name="Haas B."/>
            <person name="Abouelleil A."/>
            <person name="Allen A.W."/>
            <person name="Alvarado L."/>
            <person name="Arachchi H.M."/>
            <person name="Berlin A.M."/>
            <person name="Chapman S.B."/>
            <person name="Gainer-Dewar J."/>
            <person name="Goldberg J."/>
            <person name="Griggs A."/>
            <person name="Gujja S."/>
            <person name="Hansen M."/>
            <person name="Howarth C."/>
            <person name="Imamovic A."/>
            <person name="Ireland A."/>
            <person name="Larimer J."/>
            <person name="McCowan C."/>
            <person name="Murphy C."/>
            <person name="Pearson M."/>
            <person name="Poon T.W."/>
            <person name="Priest M."/>
            <person name="Roberts A."/>
            <person name="Saif S."/>
            <person name="Shea T."/>
            <person name="Sisk P."/>
            <person name="Sykes S."/>
            <person name="Wortman J."/>
            <person name="Nusbaum C."/>
            <person name="Birren B."/>
        </authorList>
    </citation>
    <scope>NUCLEOTIDE SEQUENCE [LARGE SCALE GENOMIC DNA]</scope>
    <source>
        <strain evidence="1 2">CBS 119918</strain>
    </source>
</reference>
<dbReference type="Proteomes" id="UP000027920">
    <property type="component" value="Unassembled WGS sequence"/>
</dbReference>
<dbReference type="OrthoDB" id="4362013at2759"/>
<protein>
    <submittedName>
        <fullName evidence="1">Uncharacterized protein</fullName>
    </submittedName>
</protein>
<evidence type="ECO:0000313" key="2">
    <source>
        <dbReference type="Proteomes" id="UP000027920"/>
    </source>
</evidence>